<evidence type="ECO:0000313" key="2">
    <source>
        <dbReference type="EMBL" id="TNN78942.1"/>
    </source>
</evidence>
<gene>
    <name evidence="2" type="ORF">EYF80_010868</name>
</gene>
<feature type="region of interest" description="Disordered" evidence="1">
    <location>
        <begin position="56"/>
        <end position="87"/>
    </location>
</feature>
<protein>
    <submittedName>
        <fullName evidence="2">Uncharacterized protein</fullName>
    </submittedName>
</protein>
<keyword evidence="3" id="KW-1185">Reference proteome</keyword>
<evidence type="ECO:0000256" key="1">
    <source>
        <dbReference type="SAM" id="MobiDB-lite"/>
    </source>
</evidence>
<sequence>MKGNDVVKMRNMPLLYMVNVMAKYAARLPQVQLARGVELGVLETPAVVHILGGIGGIGSDGGEEREGEREREGGESHEDMGLCSTDT</sequence>
<reference evidence="2 3" key="1">
    <citation type="submission" date="2019-03" db="EMBL/GenBank/DDBJ databases">
        <title>First draft genome of Liparis tanakae, snailfish: a comprehensive survey of snailfish specific genes.</title>
        <authorList>
            <person name="Kim W."/>
            <person name="Song I."/>
            <person name="Jeong J.-H."/>
            <person name="Kim D."/>
            <person name="Kim S."/>
            <person name="Ryu S."/>
            <person name="Song J.Y."/>
            <person name="Lee S.K."/>
        </authorList>
    </citation>
    <scope>NUCLEOTIDE SEQUENCE [LARGE SCALE GENOMIC DNA]</scope>
    <source>
        <tissue evidence="2">Muscle</tissue>
    </source>
</reference>
<dbReference type="Proteomes" id="UP000314294">
    <property type="component" value="Unassembled WGS sequence"/>
</dbReference>
<dbReference type="AlphaFoldDB" id="A0A4Z2INY9"/>
<dbReference type="EMBL" id="SRLO01000069">
    <property type="protein sequence ID" value="TNN78942.1"/>
    <property type="molecule type" value="Genomic_DNA"/>
</dbReference>
<accession>A0A4Z2INY9</accession>
<name>A0A4Z2INY9_9TELE</name>
<proteinExistence type="predicted"/>
<organism evidence="2 3">
    <name type="scientific">Liparis tanakae</name>
    <name type="common">Tanaka's snailfish</name>
    <dbReference type="NCBI Taxonomy" id="230148"/>
    <lineage>
        <taxon>Eukaryota</taxon>
        <taxon>Metazoa</taxon>
        <taxon>Chordata</taxon>
        <taxon>Craniata</taxon>
        <taxon>Vertebrata</taxon>
        <taxon>Euteleostomi</taxon>
        <taxon>Actinopterygii</taxon>
        <taxon>Neopterygii</taxon>
        <taxon>Teleostei</taxon>
        <taxon>Neoteleostei</taxon>
        <taxon>Acanthomorphata</taxon>
        <taxon>Eupercaria</taxon>
        <taxon>Perciformes</taxon>
        <taxon>Cottioidei</taxon>
        <taxon>Cottales</taxon>
        <taxon>Liparidae</taxon>
        <taxon>Liparis</taxon>
    </lineage>
</organism>
<feature type="compositionally biased region" description="Basic and acidic residues" evidence="1">
    <location>
        <begin position="62"/>
        <end position="80"/>
    </location>
</feature>
<evidence type="ECO:0000313" key="3">
    <source>
        <dbReference type="Proteomes" id="UP000314294"/>
    </source>
</evidence>
<comment type="caution">
    <text evidence="2">The sequence shown here is derived from an EMBL/GenBank/DDBJ whole genome shotgun (WGS) entry which is preliminary data.</text>
</comment>